<accession>A0A9X4P0H3</accession>
<dbReference type="Pfam" id="PF03401">
    <property type="entry name" value="TctC"/>
    <property type="match status" value="1"/>
</dbReference>
<dbReference type="AlphaFoldDB" id="A0A9X4P0H3"/>
<evidence type="ECO:0000313" key="3">
    <source>
        <dbReference type="EMBL" id="MDG5977640.1"/>
    </source>
</evidence>
<comment type="similarity">
    <text evidence="1">Belongs to the UPF0065 (bug) family.</text>
</comment>
<feature type="signal peptide" evidence="2">
    <location>
        <begin position="1"/>
        <end position="30"/>
    </location>
</feature>
<organism evidence="3 4">
    <name type="scientific">Hydrogenophaga taeniospiralis CCUG 15921</name>
    <dbReference type="NCBI Taxonomy" id="1281780"/>
    <lineage>
        <taxon>Bacteria</taxon>
        <taxon>Pseudomonadati</taxon>
        <taxon>Pseudomonadota</taxon>
        <taxon>Betaproteobacteria</taxon>
        <taxon>Burkholderiales</taxon>
        <taxon>Comamonadaceae</taxon>
        <taxon>Hydrogenophaga</taxon>
    </lineage>
</organism>
<protein>
    <submittedName>
        <fullName evidence="3">TctC</fullName>
    </submittedName>
</protein>
<dbReference type="Gene3D" id="3.40.190.150">
    <property type="entry name" value="Bordetella uptake gene, domain 1"/>
    <property type="match status" value="1"/>
</dbReference>
<dbReference type="PANTHER" id="PTHR42928:SF5">
    <property type="entry name" value="BLR1237 PROTEIN"/>
    <property type="match status" value="1"/>
</dbReference>
<proteinExistence type="inferred from homology"/>
<name>A0A9X4P0H3_9BURK</name>
<keyword evidence="4" id="KW-1185">Reference proteome</keyword>
<dbReference type="PANTHER" id="PTHR42928">
    <property type="entry name" value="TRICARBOXYLATE-BINDING PROTEIN"/>
    <property type="match status" value="1"/>
</dbReference>
<dbReference type="RefSeq" id="WP_068174156.1">
    <property type="nucleotide sequence ID" value="NZ_AOGK01000023.1"/>
</dbReference>
<dbReference type="PIRSF" id="PIRSF017082">
    <property type="entry name" value="YflP"/>
    <property type="match status" value="1"/>
</dbReference>
<dbReference type="EMBL" id="AOGK01000023">
    <property type="protein sequence ID" value="MDG5977640.1"/>
    <property type="molecule type" value="Genomic_DNA"/>
</dbReference>
<dbReference type="SUPFAM" id="SSF53850">
    <property type="entry name" value="Periplasmic binding protein-like II"/>
    <property type="match status" value="1"/>
</dbReference>
<dbReference type="Proteomes" id="UP001152876">
    <property type="component" value="Unassembled WGS sequence"/>
</dbReference>
<evidence type="ECO:0000256" key="2">
    <source>
        <dbReference type="SAM" id="SignalP"/>
    </source>
</evidence>
<comment type="caution">
    <text evidence="3">The sequence shown here is derived from an EMBL/GenBank/DDBJ whole genome shotgun (WGS) entry which is preliminary data.</text>
</comment>
<dbReference type="CDD" id="cd13578">
    <property type="entry name" value="PBP2_Bug27"/>
    <property type="match status" value="1"/>
</dbReference>
<evidence type="ECO:0000313" key="4">
    <source>
        <dbReference type="Proteomes" id="UP001152876"/>
    </source>
</evidence>
<dbReference type="Gene3D" id="3.40.190.10">
    <property type="entry name" value="Periplasmic binding protein-like II"/>
    <property type="match status" value="1"/>
</dbReference>
<gene>
    <name evidence="3" type="ORF">H010_20451</name>
</gene>
<evidence type="ECO:0000256" key="1">
    <source>
        <dbReference type="ARBA" id="ARBA00006987"/>
    </source>
</evidence>
<dbReference type="InterPro" id="IPR042100">
    <property type="entry name" value="Bug_dom1"/>
</dbReference>
<reference evidence="3" key="1">
    <citation type="submission" date="2013-01" db="EMBL/GenBank/DDBJ databases">
        <title>Genome draft of Hydrogenophaga taeniospiralis 2K1.</title>
        <authorList>
            <person name="Gomila M."/>
            <person name="Lalucat J."/>
        </authorList>
    </citation>
    <scope>NUCLEOTIDE SEQUENCE</scope>
    <source>
        <strain evidence="3">CCUG 15921</strain>
    </source>
</reference>
<keyword evidence="2" id="KW-0732">Signal</keyword>
<feature type="chain" id="PRO_5040855137" evidence="2">
    <location>
        <begin position="31"/>
        <end position="329"/>
    </location>
</feature>
<dbReference type="OrthoDB" id="8678477at2"/>
<sequence length="329" mass="33902">MTLFRLFHRRGLLGAVLSASVLALASPAMAQGFPSKGLRIVVPFGAGGVGDLTARIVAAEMSQSLGQPVTVENRPGAGGVVAAETVARAEPDGHTLFLMSNGTAVTAGLFKSLPYDTVKSFAPVSTLGTFDIAVLVPADSPHKTLGDLVAFAKANPNKLNIGSINIGSTQNLAAELFKTSAGIDAQVVPFNGTPNLIGALRGKQVDVAVEILGPALTQIKAGAFRALAVTGQKRSNALPDVPTAVEQGVKGFVASSWNALAAPAKTPRPVIDRLNKDINAALALPAVQKKLADLNIDASGSTPEQAAELLVSDIQRWGAVIQRAGIERQ</sequence>
<dbReference type="InterPro" id="IPR005064">
    <property type="entry name" value="BUG"/>
</dbReference>